<dbReference type="EMBL" id="OIVN01000481">
    <property type="protein sequence ID" value="SPC80937.1"/>
    <property type="molecule type" value="Genomic_DNA"/>
</dbReference>
<gene>
    <name evidence="1" type="ORF">FSB_LOCUS8819</name>
</gene>
<dbReference type="AlphaFoldDB" id="A0A2N9EQ37"/>
<evidence type="ECO:0000313" key="1">
    <source>
        <dbReference type="EMBL" id="SPC80937.1"/>
    </source>
</evidence>
<protein>
    <submittedName>
        <fullName evidence="1">Uncharacterized protein</fullName>
    </submittedName>
</protein>
<accession>A0A2N9EQ37</accession>
<proteinExistence type="predicted"/>
<organism evidence="1">
    <name type="scientific">Fagus sylvatica</name>
    <name type="common">Beechnut</name>
    <dbReference type="NCBI Taxonomy" id="28930"/>
    <lineage>
        <taxon>Eukaryota</taxon>
        <taxon>Viridiplantae</taxon>
        <taxon>Streptophyta</taxon>
        <taxon>Embryophyta</taxon>
        <taxon>Tracheophyta</taxon>
        <taxon>Spermatophyta</taxon>
        <taxon>Magnoliopsida</taxon>
        <taxon>eudicotyledons</taxon>
        <taxon>Gunneridae</taxon>
        <taxon>Pentapetalae</taxon>
        <taxon>rosids</taxon>
        <taxon>fabids</taxon>
        <taxon>Fagales</taxon>
        <taxon>Fagaceae</taxon>
        <taxon>Fagus</taxon>
    </lineage>
</organism>
<name>A0A2N9EQ37_FAGSY</name>
<reference evidence="1" key="1">
    <citation type="submission" date="2018-02" db="EMBL/GenBank/DDBJ databases">
        <authorList>
            <person name="Cohen D.B."/>
            <person name="Kent A.D."/>
        </authorList>
    </citation>
    <scope>NUCLEOTIDE SEQUENCE</scope>
</reference>
<sequence length="153" mass="16844">MSPFGNPSGASNRVSRLCLLKAWKSGPHGILIVVESISSFSFISTAFTIPFYPKFQHSFLSSPGCSASKLCSFLRYAPLLQDDNRRLNLCALGCGPMRILRLTGVIIFFWTSNAYSRVTGIGSSWNCRGYDREGLEIWRVGLLGVGAVRATRD</sequence>